<name>A0ABY5T5I8_9MYCO</name>
<evidence type="ECO:0000313" key="2">
    <source>
        <dbReference type="EMBL" id="UVI51721.1"/>
    </source>
</evidence>
<dbReference type="InterPro" id="IPR019933">
    <property type="entry name" value="DivIVA_domain"/>
</dbReference>
<accession>A0ABY5T5I8</accession>
<dbReference type="EMBL" id="CP092365">
    <property type="protein sequence ID" value="UVI51721.1"/>
    <property type="molecule type" value="Genomic_DNA"/>
</dbReference>
<keyword evidence="3" id="KW-1185">Reference proteome</keyword>
<dbReference type="NCBIfam" id="TIGR03544">
    <property type="entry name" value="DivI1A_domain"/>
    <property type="match status" value="1"/>
</dbReference>
<proteinExistence type="predicted"/>
<sequence length="51" mass="5658">MQGPSPLTARDVHDVAFSRPPIGRRGYNEDEVDVLLDRAEAAIGALEQMHR</sequence>
<protein>
    <submittedName>
        <fullName evidence="2">DivIVA domain-containing protein</fullName>
    </submittedName>
</protein>
<dbReference type="Proteomes" id="UP001055200">
    <property type="component" value="Chromosome"/>
</dbReference>
<reference evidence="2" key="1">
    <citation type="submission" date="2022-08" db="EMBL/GenBank/DDBJ databases">
        <title>Complete genome sequence of 14 non-tuberculosis mycobacteria type-strains.</title>
        <authorList>
            <person name="Igarashi Y."/>
            <person name="Osugi A."/>
            <person name="Mitarai S."/>
        </authorList>
    </citation>
    <scope>NUCLEOTIDE SEQUENCE</scope>
    <source>
        <strain evidence="2">DSM 45575</strain>
    </source>
</reference>
<organism evidence="2 3">
    <name type="scientific">Mycolicibacillus parakoreensis</name>
    <dbReference type="NCBI Taxonomy" id="1069221"/>
    <lineage>
        <taxon>Bacteria</taxon>
        <taxon>Bacillati</taxon>
        <taxon>Actinomycetota</taxon>
        <taxon>Actinomycetes</taxon>
        <taxon>Mycobacteriales</taxon>
        <taxon>Mycobacteriaceae</taxon>
        <taxon>Mycolicibacillus</taxon>
    </lineage>
</organism>
<feature type="region of interest" description="Disordered" evidence="1">
    <location>
        <begin position="1"/>
        <end position="23"/>
    </location>
</feature>
<evidence type="ECO:0000256" key="1">
    <source>
        <dbReference type="SAM" id="MobiDB-lite"/>
    </source>
</evidence>
<evidence type="ECO:0000313" key="3">
    <source>
        <dbReference type="Proteomes" id="UP001055200"/>
    </source>
</evidence>
<gene>
    <name evidence="2" type="ORF">MIU77_18295</name>
</gene>
<dbReference type="Gene3D" id="6.10.250.660">
    <property type="match status" value="1"/>
</dbReference>